<dbReference type="EMBL" id="JASBWT010000028">
    <property type="protein sequence ID" value="KAJ9093836.1"/>
    <property type="molecule type" value="Genomic_DNA"/>
</dbReference>
<sequence>MDHTTSRNAVRMAQVSHERGRFVVGPSGHPRFAGSSTGIYLADTVWTAVSPVATDADLDEAFLHRNNQLSANQQPGLTSPWQSDKPILDADDFAQSQDQIREHFCGYFKVWHPLFPFLDGRTMSQMLEEVFTSARTVQLDQGTHIPLRSRMCPAFPHLTFDQALVYSTIFRAVITLGSVGSSRVHEQSSSNQPNVPLDRLHDLRSPQQAMHLAHLIVSACQMSKIPEILALQGLLSVQIVLFGLRETRPAMHIGGLVTKIAYEAGLHRCPNRFLQTFRSVEERDLRKRIFYSLYSLERLLSAEFGIPLTMNDTDIDTCLPGDFEYHQPVKLSPVHPARSKGSHSPNGSTGLQQSPHFGESDDPSKRKRGAYTDTNLTRSPRKRLRQSVVERSSQARADTLSQERPLPEHNNIDSVDLDAETAKNARLQPALALTRMTRMVGASMETFNKSLEHRQDQSNEALSLRVNLDKWWNEIGLDLDDDPDSVADEVGSHRLKRDLGRIHRLLKYFDLRWRHLKPLIRIVEAFISPLENVAVSAQAGSSSPANVTGNAGMLAPPARDRLDGFAFHFAEEDAKSSYDPMEGDFFFDFDSFELHPASMWAYRPSIPNTPG</sequence>
<gene>
    <name evidence="1" type="ORF">QFC21_006207</name>
</gene>
<evidence type="ECO:0000313" key="1">
    <source>
        <dbReference type="EMBL" id="KAJ9093836.1"/>
    </source>
</evidence>
<name>A0ACC2V5A9_9TREE</name>
<dbReference type="Proteomes" id="UP001227268">
    <property type="component" value="Unassembled WGS sequence"/>
</dbReference>
<comment type="caution">
    <text evidence="1">The sequence shown here is derived from an EMBL/GenBank/DDBJ whole genome shotgun (WGS) entry which is preliminary data.</text>
</comment>
<proteinExistence type="predicted"/>
<accession>A0ACC2V5A9</accession>
<evidence type="ECO:0000313" key="2">
    <source>
        <dbReference type="Proteomes" id="UP001227268"/>
    </source>
</evidence>
<keyword evidence="2" id="KW-1185">Reference proteome</keyword>
<protein>
    <submittedName>
        <fullName evidence="1">Uncharacterized protein</fullName>
    </submittedName>
</protein>
<organism evidence="1 2">
    <name type="scientific">Naganishia friedmannii</name>
    <dbReference type="NCBI Taxonomy" id="89922"/>
    <lineage>
        <taxon>Eukaryota</taxon>
        <taxon>Fungi</taxon>
        <taxon>Dikarya</taxon>
        <taxon>Basidiomycota</taxon>
        <taxon>Agaricomycotina</taxon>
        <taxon>Tremellomycetes</taxon>
        <taxon>Filobasidiales</taxon>
        <taxon>Filobasidiaceae</taxon>
        <taxon>Naganishia</taxon>
    </lineage>
</organism>
<reference evidence="1" key="1">
    <citation type="submission" date="2023-04" db="EMBL/GenBank/DDBJ databases">
        <title>Draft Genome sequencing of Naganishia species isolated from polar environments using Oxford Nanopore Technology.</title>
        <authorList>
            <person name="Leo P."/>
            <person name="Venkateswaran K."/>
        </authorList>
    </citation>
    <scope>NUCLEOTIDE SEQUENCE</scope>
    <source>
        <strain evidence="1">MNA-CCFEE 5423</strain>
    </source>
</reference>